<dbReference type="HOGENOM" id="CLU_2347898_0_0_1"/>
<dbReference type="GeneID" id="25039391"/>
<organism evidence="1 2">
    <name type="scientific">Schizosaccharomyces cryophilus (strain OY26 / ATCC MYA-4695 / CBS 11777 / NBRC 106824 / NRRL Y48691)</name>
    <name type="common">Fission yeast</name>
    <dbReference type="NCBI Taxonomy" id="653667"/>
    <lineage>
        <taxon>Eukaryota</taxon>
        <taxon>Fungi</taxon>
        <taxon>Dikarya</taxon>
        <taxon>Ascomycota</taxon>
        <taxon>Taphrinomycotina</taxon>
        <taxon>Schizosaccharomycetes</taxon>
        <taxon>Schizosaccharomycetales</taxon>
        <taxon>Schizosaccharomycetaceae</taxon>
        <taxon>Schizosaccharomyces</taxon>
    </lineage>
</organism>
<dbReference type="EMBL" id="KE546988">
    <property type="protein sequence ID" value="EPY54272.1"/>
    <property type="molecule type" value="Genomic_DNA"/>
</dbReference>
<protein>
    <submittedName>
        <fullName evidence="1">Uncharacterized protein</fullName>
    </submittedName>
</protein>
<proteinExistence type="predicted"/>
<keyword evidence="2" id="KW-1185">Reference proteome</keyword>
<sequence length="97" mass="11251">MIVVIGNILCFQFLLKERRCMPNKRNDFFSINLSRFSPCSNNLLATGVFYLKIGNWEMCQTLQLKILPICREPLVFRNCVSTLDTPVECNEVIFLSE</sequence>
<dbReference type="AlphaFoldDB" id="S9XAU3"/>
<dbReference type="Proteomes" id="UP000015464">
    <property type="component" value="Unassembled WGS sequence"/>
</dbReference>
<evidence type="ECO:0000313" key="1">
    <source>
        <dbReference type="EMBL" id="EPY54272.1"/>
    </source>
</evidence>
<dbReference type="RefSeq" id="XP_013022107.1">
    <property type="nucleotide sequence ID" value="XM_013166653.1"/>
</dbReference>
<gene>
    <name evidence="1" type="ORF">SPOG_05568</name>
</gene>
<reference evidence="1 2" key="1">
    <citation type="journal article" date="2011" name="Science">
        <title>Comparative functional genomics of the fission yeasts.</title>
        <authorList>
            <person name="Rhind N."/>
            <person name="Chen Z."/>
            <person name="Yassour M."/>
            <person name="Thompson D.A."/>
            <person name="Haas B.J."/>
            <person name="Habib N."/>
            <person name="Wapinski I."/>
            <person name="Roy S."/>
            <person name="Lin M.F."/>
            <person name="Heiman D.I."/>
            <person name="Young S.K."/>
            <person name="Furuya K."/>
            <person name="Guo Y."/>
            <person name="Pidoux A."/>
            <person name="Chen H.M."/>
            <person name="Robbertse B."/>
            <person name="Goldberg J.M."/>
            <person name="Aoki K."/>
            <person name="Bayne E.H."/>
            <person name="Berlin A.M."/>
            <person name="Desjardins C.A."/>
            <person name="Dobbs E."/>
            <person name="Dukaj L."/>
            <person name="Fan L."/>
            <person name="FitzGerald M.G."/>
            <person name="French C."/>
            <person name="Gujja S."/>
            <person name="Hansen K."/>
            <person name="Keifenheim D."/>
            <person name="Levin J.Z."/>
            <person name="Mosher R.A."/>
            <person name="Mueller C.A."/>
            <person name="Pfiffner J."/>
            <person name="Priest M."/>
            <person name="Russ C."/>
            <person name="Smialowska A."/>
            <person name="Swoboda P."/>
            <person name="Sykes S.M."/>
            <person name="Vaughn M."/>
            <person name="Vengrova S."/>
            <person name="Yoder R."/>
            <person name="Zeng Q."/>
            <person name="Allshire R."/>
            <person name="Baulcombe D."/>
            <person name="Birren B.W."/>
            <person name="Brown W."/>
            <person name="Ekwall K."/>
            <person name="Kellis M."/>
            <person name="Leatherwood J."/>
            <person name="Levin H."/>
            <person name="Margalit H."/>
            <person name="Martienssen R."/>
            <person name="Nieduszynski C.A."/>
            <person name="Spatafora J.W."/>
            <person name="Friedman N."/>
            <person name="Dalgaard J.Z."/>
            <person name="Baumann P."/>
            <person name="Niki H."/>
            <person name="Regev A."/>
            <person name="Nusbaum C."/>
        </authorList>
    </citation>
    <scope>NUCLEOTIDE SEQUENCE [LARGE SCALE GENOMIC DNA]</scope>
    <source>
        <strain evidence="2">OY26 / ATCC MYA-4695 / CBS 11777 / NBRC 106824 / NRRL Y48691</strain>
    </source>
</reference>
<accession>S9XAU3</accession>
<evidence type="ECO:0000313" key="2">
    <source>
        <dbReference type="Proteomes" id="UP000015464"/>
    </source>
</evidence>
<name>S9XAU3_SCHCR</name>